<gene>
    <name evidence="1" type="ORF">L6452_20397</name>
</gene>
<accession>A0ACB9BAH3</accession>
<reference evidence="2" key="1">
    <citation type="journal article" date="2022" name="Mol. Ecol. Resour.">
        <title>The genomes of chicory, endive, great burdock and yacon provide insights into Asteraceae palaeo-polyploidization history and plant inulin production.</title>
        <authorList>
            <person name="Fan W."/>
            <person name="Wang S."/>
            <person name="Wang H."/>
            <person name="Wang A."/>
            <person name="Jiang F."/>
            <person name="Liu H."/>
            <person name="Zhao H."/>
            <person name="Xu D."/>
            <person name="Zhang Y."/>
        </authorList>
    </citation>
    <scope>NUCLEOTIDE SEQUENCE [LARGE SCALE GENOMIC DNA]</scope>
    <source>
        <strain evidence="2">cv. Niubang</strain>
    </source>
</reference>
<protein>
    <submittedName>
        <fullName evidence="1">Uncharacterized protein</fullName>
    </submittedName>
</protein>
<sequence length="86" mass="9854">MDQIVDKDATYRIDQIGSMDQTHPPTFYLNQKQRDDEDGWHLVDQKQRDEEDAILLIAGEDILLLVLGCILPPSIITSCYFCVAEE</sequence>
<evidence type="ECO:0000313" key="1">
    <source>
        <dbReference type="EMBL" id="KAI3719497.1"/>
    </source>
</evidence>
<comment type="caution">
    <text evidence="1">The sequence shown here is derived from an EMBL/GenBank/DDBJ whole genome shotgun (WGS) entry which is preliminary data.</text>
</comment>
<proteinExistence type="predicted"/>
<keyword evidence="2" id="KW-1185">Reference proteome</keyword>
<reference evidence="1 2" key="2">
    <citation type="journal article" date="2022" name="Mol. Ecol. Resour.">
        <title>The genomes of chicory, endive, great burdock and yacon provide insights into Asteraceae paleo-polyploidization history and plant inulin production.</title>
        <authorList>
            <person name="Fan W."/>
            <person name="Wang S."/>
            <person name="Wang H."/>
            <person name="Wang A."/>
            <person name="Jiang F."/>
            <person name="Liu H."/>
            <person name="Zhao H."/>
            <person name="Xu D."/>
            <person name="Zhang Y."/>
        </authorList>
    </citation>
    <scope>NUCLEOTIDE SEQUENCE [LARGE SCALE GENOMIC DNA]</scope>
    <source>
        <strain evidence="2">cv. Niubang</strain>
    </source>
</reference>
<name>A0ACB9BAH3_ARCLA</name>
<evidence type="ECO:0000313" key="2">
    <source>
        <dbReference type="Proteomes" id="UP001055879"/>
    </source>
</evidence>
<dbReference type="EMBL" id="CM042052">
    <property type="protein sequence ID" value="KAI3719497.1"/>
    <property type="molecule type" value="Genomic_DNA"/>
</dbReference>
<organism evidence="1 2">
    <name type="scientific">Arctium lappa</name>
    <name type="common">Greater burdock</name>
    <name type="synonym">Lappa major</name>
    <dbReference type="NCBI Taxonomy" id="4217"/>
    <lineage>
        <taxon>Eukaryota</taxon>
        <taxon>Viridiplantae</taxon>
        <taxon>Streptophyta</taxon>
        <taxon>Embryophyta</taxon>
        <taxon>Tracheophyta</taxon>
        <taxon>Spermatophyta</taxon>
        <taxon>Magnoliopsida</taxon>
        <taxon>eudicotyledons</taxon>
        <taxon>Gunneridae</taxon>
        <taxon>Pentapetalae</taxon>
        <taxon>asterids</taxon>
        <taxon>campanulids</taxon>
        <taxon>Asterales</taxon>
        <taxon>Asteraceae</taxon>
        <taxon>Carduoideae</taxon>
        <taxon>Cardueae</taxon>
        <taxon>Arctiinae</taxon>
        <taxon>Arctium</taxon>
    </lineage>
</organism>
<dbReference type="Proteomes" id="UP001055879">
    <property type="component" value="Linkage Group LG06"/>
</dbReference>